<sequence length="144" mass="15593">MSGWRFLDRTIALAVHEHVLAAHGGSVGVISEAALEAALRRPVDVARATPRCDAACLAAATAAGFIRSHPFLQGKKRVALVALELFLADNGYDLTTSDEEFFIVMAQFANREIEEETLAAWVRAHLAPSRGVVRKRVSGTSRSH</sequence>
<protein>
    <submittedName>
        <fullName evidence="2">Death-on-curing protein</fullName>
    </submittedName>
</protein>
<proteinExistence type="predicted"/>
<dbReference type="InterPro" id="IPR003812">
    <property type="entry name" value="Fido"/>
</dbReference>
<evidence type="ECO:0000313" key="3">
    <source>
        <dbReference type="Proteomes" id="UP001144323"/>
    </source>
</evidence>
<evidence type="ECO:0000259" key="1">
    <source>
        <dbReference type="PROSITE" id="PS51459"/>
    </source>
</evidence>
<dbReference type="AlphaFoldDB" id="A0A9W6GV59"/>
<dbReference type="InterPro" id="IPR053737">
    <property type="entry name" value="Type_II_TA_Toxin"/>
</dbReference>
<dbReference type="InterPro" id="IPR006440">
    <property type="entry name" value="Doc"/>
</dbReference>
<name>A0A9W6GV59_9HYPH</name>
<gene>
    <name evidence="2" type="primary">doc</name>
    <name evidence="2" type="ORF">LMG27198_24610</name>
</gene>
<comment type="caution">
    <text evidence="2">The sequence shown here is derived from an EMBL/GenBank/DDBJ whole genome shotgun (WGS) entry which is preliminary data.</text>
</comment>
<dbReference type="PROSITE" id="PS51459">
    <property type="entry name" value="FIDO"/>
    <property type="match status" value="1"/>
</dbReference>
<accession>A0A9W6GV59</accession>
<evidence type="ECO:0000313" key="2">
    <source>
        <dbReference type="EMBL" id="GLI93469.1"/>
    </source>
</evidence>
<feature type="domain" description="Fido" evidence="1">
    <location>
        <begin position="7"/>
        <end position="124"/>
    </location>
</feature>
<dbReference type="Proteomes" id="UP001144323">
    <property type="component" value="Unassembled WGS sequence"/>
</dbReference>
<dbReference type="EMBL" id="BSEC01000001">
    <property type="protein sequence ID" value="GLI93469.1"/>
    <property type="molecule type" value="Genomic_DNA"/>
</dbReference>
<organism evidence="2 3">
    <name type="scientific">Methylocystis echinoides</name>
    <dbReference type="NCBI Taxonomy" id="29468"/>
    <lineage>
        <taxon>Bacteria</taxon>
        <taxon>Pseudomonadati</taxon>
        <taxon>Pseudomonadota</taxon>
        <taxon>Alphaproteobacteria</taxon>
        <taxon>Hyphomicrobiales</taxon>
        <taxon>Methylocystaceae</taxon>
        <taxon>Methylocystis</taxon>
    </lineage>
</organism>
<dbReference type="GO" id="GO:0016301">
    <property type="term" value="F:kinase activity"/>
    <property type="evidence" value="ECO:0007669"/>
    <property type="project" value="InterPro"/>
</dbReference>
<dbReference type="PANTHER" id="PTHR39426">
    <property type="entry name" value="HOMOLOGY TO DEATH-ON-CURING PROTEIN OF PHAGE P1"/>
    <property type="match status" value="1"/>
</dbReference>
<dbReference type="NCBIfam" id="TIGR01550">
    <property type="entry name" value="DOC_P1"/>
    <property type="match status" value="1"/>
</dbReference>
<dbReference type="InterPro" id="IPR036597">
    <property type="entry name" value="Fido-like_dom_sf"/>
</dbReference>
<reference evidence="2" key="1">
    <citation type="journal article" date="2023" name="Int. J. Syst. Evol. Microbiol.">
        <title>Methylocystis iwaonis sp. nov., a type II methane-oxidizing bacterium from surface soil of a rice paddy field in Japan, and emended description of the genus Methylocystis (ex Whittenbury et al. 1970) Bowman et al. 1993.</title>
        <authorList>
            <person name="Kaise H."/>
            <person name="Sawadogo J.B."/>
            <person name="Alam M.S."/>
            <person name="Ueno C."/>
            <person name="Dianou D."/>
            <person name="Shinjo R."/>
            <person name="Asakawa S."/>
        </authorList>
    </citation>
    <scope>NUCLEOTIDE SEQUENCE</scope>
    <source>
        <strain evidence="2">LMG27198</strain>
    </source>
</reference>
<dbReference type="SUPFAM" id="SSF140931">
    <property type="entry name" value="Fic-like"/>
    <property type="match status" value="1"/>
</dbReference>
<keyword evidence="3" id="KW-1185">Reference proteome</keyword>
<dbReference type="Pfam" id="PF02661">
    <property type="entry name" value="Fic"/>
    <property type="match status" value="1"/>
</dbReference>
<dbReference type="Gene3D" id="1.20.120.1870">
    <property type="entry name" value="Fic/DOC protein, Fido domain"/>
    <property type="match status" value="1"/>
</dbReference>
<dbReference type="PANTHER" id="PTHR39426:SF1">
    <property type="entry name" value="HOMOLOGY TO DEATH-ON-CURING PROTEIN OF PHAGE P1"/>
    <property type="match status" value="1"/>
</dbReference>
<dbReference type="RefSeq" id="WP_281803295.1">
    <property type="nucleotide sequence ID" value="NZ_BSEC01000001.1"/>
</dbReference>